<dbReference type="RefSeq" id="WP_135396452.1">
    <property type="nucleotide sequence ID" value="NZ_SRMB01000003.1"/>
</dbReference>
<comment type="caution">
    <text evidence="2">The sequence shown here is derived from an EMBL/GenBank/DDBJ whole genome shotgun (WGS) entry which is preliminary data.</text>
</comment>
<dbReference type="Gene3D" id="1.10.260.40">
    <property type="entry name" value="lambda repressor-like DNA-binding domains"/>
    <property type="match status" value="1"/>
</dbReference>
<dbReference type="Pfam" id="PF12844">
    <property type="entry name" value="HTH_19"/>
    <property type="match status" value="1"/>
</dbReference>
<dbReference type="OrthoDB" id="881597at2"/>
<dbReference type="PROSITE" id="PS50943">
    <property type="entry name" value="HTH_CROC1"/>
    <property type="match status" value="1"/>
</dbReference>
<dbReference type="CDD" id="cd00093">
    <property type="entry name" value="HTH_XRE"/>
    <property type="match status" value="1"/>
</dbReference>
<dbReference type="SUPFAM" id="SSF47413">
    <property type="entry name" value="lambda repressor-like DNA-binding domains"/>
    <property type="match status" value="1"/>
</dbReference>
<evidence type="ECO:0000259" key="1">
    <source>
        <dbReference type="PROSITE" id="PS50943"/>
    </source>
</evidence>
<feature type="domain" description="HTH cro/C1-type" evidence="1">
    <location>
        <begin position="8"/>
        <end position="62"/>
    </location>
</feature>
<dbReference type="GO" id="GO:0003677">
    <property type="term" value="F:DNA binding"/>
    <property type="evidence" value="ECO:0007669"/>
    <property type="project" value="InterPro"/>
</dbReference>
<keyword evidence="3" id="KW-1185">Reference proteome</keyword>
<dbReference type="InterPro" id="IPR010982">
    <property type="entry name" value="Lambda_DNA-bd_dom_sf"/>
</dbReference>
<sequence>MEWIPGKLRTIRQEFKMTQLEMAQASGLSQRDISQLENGRKEGLPKEFIHFLHARGVDLNWLFTNPSHEPEPVSEISSTVKEYGTEEDRPAIALAQEDGPVRYGEAQRPMPRVVTTDRLGASAIHMIGEEHLHQYPRLRTDSKFYQALPVMALALPEVQGGTFRCFQVADASMLPTLAVQDWVIGRFASATTIENGRLGVVITRDAVLVRRVFRPAQPAGVLLLKAEAADVADREVDPADILEMWSVQGRLSWHLPIAEVAAEPKVAALEADLKNLLERVRRLEQGR</sequence>
<evidence type="ECO:0000313" key="3">
    <source>
        <dbReference type="Proteomes" id="UP000298471"/>
    </source>
</evidence>
<dbReference type="Pfam" id="PF00717">
    <property type="entry name" value="Peptidase_S24"/>
    <property type="match status" value="1"/>
</dbReference>
<gene>
    <name evidence="2" type="ORF">E5K02_17275</name>
</gene>
<dbReference type="SUPFAM" id="SSF51306">
    <property type="entry name" value="LexA/Signal peptidase"/>
    <property type="match status" value="1"/>
</dbReference>
<evidence type="ECO:0000313" key="2">
    <source>
        <dbReference type="EMBL" id="TGE26543.1"/>
    </source>
</evidence>
<dbReference type="InterPro" id="IPR001387">
    <property type="entry name" value="Cro/C1-type_HTH"/>
</dbReference>
<dbReference type="SMART" id="SM00530">
    <property type="entry name" value="HTH_XRE"/>
    <property type="match status" value="1"/>
</dbReference>
<dbReference type="InterPro" id="IPR015927">
    <property type="entry name" value="Peptidase_S24_S26A/B/C"/>
</dbReference>
<proteinExistence type="predicted"/>
<accession>A0A4Z0QBL1</accession>
<dbReference type="EMBL" id="SRMB01000003">
    <property type="protein sequence ID" value="TGE26543.1"/>
    <property type="molecule type" value="Genomic_DNA"/>
</dbReference>
<organism evidence="2 3">
    <name type="scientific">Hymenobacter metallicola</name>
    <dbReference type="NCBI Taxonomy" id="2563114"/>
    <lineage>
        <taxon>Bacteria</taxon>
        <taxon>Pseudomonadati</taxon>
        <taxon>Bacteroidota</taxon>
        <taxon>Cytophagia</taxon>
        <taxon>Cytophagales</taxon>
        <taxon>Hymenobacteraceae</taxon>
        <taxon>Hymenobacter</taxon>
    </lineage>
</organism>
<dbReference type="Proteomes" id="UP000298471">
    <property type="component" value="Unassembled WGS sequence"/>
</dbReference>
<name>A0A4Z0QBL1_9BACT</name>
<dbReference type="Gene3D" id="2.10.109.10">
    <property type="entry name" value="Umud Fragment, subunit A"/>
    <property type="match status" value="1"/>
</dbReference>
<dbReference type="InterPro" id="IPR036286">
    <property type="entry name" value="LexA/Signal_pep-like_sf"/>
</dbReference>
<reference evidence="2 3" key="1">
    <citation type="submission" date="2019-04" db="EMBL/GenBank/DDBJ databases">
        <authorList>
            <person name="Feng G."/>
            <person name="Zhang J."/>
            <person name="Zhu H."/>
        </authorList>
    </citation>
    <scope>NUCLEOTIDE SEQUENCE [LARGE SCALE GENOMIC DNA]</scope>
    <source>
        <strain evidence="2 3">9PBR-1</strain>
    </source>
</reference>
<protein>
    <submittedName>
        <fullName evidence="2">Helix-turn-helix domain-containing protein</fullName>
    </submittedName>
</protein>
<dbReference type="AlphaFoldDB" id="A0A4Z0QBL1"/>